<dbReference type="PANTHER" id="PTHR11690">
    <property type="entry name" value="AMILORIDE-SENSITIVE SODIUM CHANNEL-RELATED"/>
    <property type="match status" value="1"/>
</dbReference>
<evidence type="ECO:0000256" key="2">
    <source>
        <dbReference type="ARBA" id="ARBA00007193"/>
    </source>
</evidence>
<feature type="transmembrane region" description="Helical" evidence="13">
    <location>
        <begin position="411"/>
        <end position="438"/>
    </location>
</feature>
<reference evidence="14" key="3">
    <citation type="submission" date="2025-05" db="UniProtKB">
        <authorList>
            <consortium name="EnsemblMetazoa"/>
        </authorList>
    </citation>
    <scope>IDENTIFICATION</scope>
</reference>
<comment type="subcellular location">
    <subcellularLocation>
        <location evidence="1">Membrane</location>
        <topology evidence="1">Multi-pass membrane protein</topology>
    </subcellularLocation>
</comment>
<feature type="transmembrane region" description="Helical" evidence="13">
    <location>
        <begin position="21"/>
        <end position="37"/>
    </location>
</feature>
<dbReference type="EnsemblMetazoa" id="XM_017134861.1">
    <property type="protein sequence ID" value="XP_016990350.1"/>
    <property type="gene ID" value="LOC108052479"/>
</dbReference>
<keyword evidence="15" id="KW-1185">Reference proteome</keyword>
<dbReference type="GeneID" id="108052479"/>
<evidence type="ECO:0000256" key="8">
    <source>
        <dbReference type="ARBA" id="ARBA00023065"/>
    </source>
</evidence>
<dbReference type="Gene3D" id="1.10.287.770">
    <property type="entry name" value="YojJ-like"/>
    <property type="match status" value="1"/>
</dbReference>
<keyword evidence="5 12" id="KW-0812">Transmembrane</keyword>
<keyword evidence="7" id="KW-0915">Sodium</keyword>
<comment type="similarity">
    <text evidence="2 12">Belongs to the amiloride-sensitive sodium channel (TC 1.A.6) family.</text>
</comment>
<evidence type="ECO:0000256" key="10">
    <source>
        <dbReference type="ARBA" id="ARBA00023201"/>
    </source>
</evidence>
<evidence type="ECO:0000256" key="1">
    <source>
        <dbReference type="ARBA" id="ARBA00004141"/>
    </source>
</evidence>
<keyword evidence="10 12" id="KW-0739">Sodium transport</keyword>
<name>A0A6P4FIN4_DRORH</name>
<evidence type="ECO:0000256" key="9">
    <source>
        <dbReference type="ARBA" id="ARBA00023136"/>
    </source>
</evidence>
<dbReference type="Pfam" id="PF00858">
    <property type="entry name" value="ASC"/>
    <property type="match status" value="1"/>
</dbReference>
<proteinExistence type="inferred from homology"/>
<evidence type="ECO:0000256" key="6">
    <source>
        <dbReference type="ARBA" id="ARBA00022989"/>
    </source>
</evidence>
<protein>
    <submittedName>
        <fullName evidence="16">Uncharacterized protein LOC108052479 isoform X1</fullName>
    </submittedName>
</protein>
<dbReference type="RefSeq" id="XP_016990350.1">
    <property type="nucleotide sequence ID" value="XM_017134861.1"/>
</dbReference>
<dbReference type="AlphaFoldDB" id="A0A6P4FIN4"/>
<reference evidence="15" key="1">
    <citation type="journal article" date="2021" name="Elife">
        <title>Highly contiguous assemblies of 101 drosophilid genomes.</title>
        <authorList>
            <person name="Kim B.Y."/>
            <person name="Wang J.R."/>
            <person name="Miller D.E."/>
            <person name="Barmina O."/>
            <person name="Delaney E."/>
            <person name="Thompson A."/>
            <person name="Comeault A.A."/>
            <person name="Peede D."/>
            <person name="D'Agostino E.R."/>
            <person name="Pelaez J."/>
            <person name="Aguilar J.M."/>
            <person name="Haji D."/>
            <person name="Matsunaga T."/>
            <person name="Armstrong E.E."/>
            <person name="Zych M."/>
            <person name="Ogawa Y."/>
            <person name="Stamenkovic-Radak M."/>
            <person name="Jelic M."/>
            <person name="Veselinovic M.S."/>
            <person name="Tanaskovic M."/>
            <person name="Eric P."/>
            <person name="Gao J.J."/>
            <person name="Katoh T.K."/>
            <person name="Toda M.J."/>
            <person name="Watabe H."/>
            <person name="Watada M."/>
            <person name="Davis J.S."/>
            <person name="Moyle L.C."/>
            <person name="Manoli G."/>
            <person name="Bertolini E."/>
            <person name="Kostal V."/>
            <person name="Hawley R.S."/>
            <person name="Takahashi A."/>
            <person name="Jones C.D."/>
            <person name="Price D.K."/>
            <person name="Whiteman N."/>
            <person name="Kopp A."/>
            <person name="Matute D.R."/>
            <person name="Petrov D.A."/>
        </authorList>
    </citation>
    <scope>NUCLEOTIDE SEQUENCE [LARGE SCALE GENOMIC DNA]</scope>
</reference>
<dbReference type="GO" id="GO:0005886">
    <property type="term" value="C:plasma membrane"/>
    <property type="evidence" value="ECO:0007669"/>
    <property type="project" value="TreeGrafter"/>
</dbReference>
<dbReference type="PANTHER" id="PTHR11690:SF175">
    <property type="entry name" value="PICKPOCKET 13-RELATED"/>
    <property type="match status" value="1"/>
</dbReference>
<evidence type="ECO:0000256" key="11">
    <source>
        <dbReference type="ARBA" id="ARBA00023303"/>
    </source>
</evidence>
<evidence type="ECO:0000256" key="12">
    <source>
        <dbReference type="RuleBase" id="RU000679"/>
    </source>
</evidence>
<feature type="transmembrane region" description="Helical" evidence="13">
    <location>
        <begin position="43"/>
        <end position="62"/>
    </location>
</feature>
<evidence type="ECO:0000313" key="16">
    <source>
        <dbReference type="RefSeq" id="XP_016990350.1"/>
    </source>
</evidence>
<dbReference type="Proteomes" id="UP001652680">
    <property type="component" value="Unassembled WGS sequence"/>
</dbReference>
<evidence type="ECO:0000256" key="3">
    <source>
        <dbReference type="ARBA" id="ARBA00022448"/>
    </source>
</evidence>
<dbReference type="InterPro" id="IPR001873">
    <property type="entry name" value="ENaC"/>
</dbReference>
<dbReference type="OrthoDB" id="7488946at2759"/>
<keyword evidence="9 13" id="KW-0472">Membrane</keyword>
<organism evidence="16">
    <name type="scientific">Drosophila rhopaloa</name>
    <name type="common">Fruit fly</name>
    <dbReference type="NCBI Taxonomy" id="1041015"/>
    <lineage>
        <taxon>Eukaryota</taxon>
        <taxon>Metazoa</taxon>
        <taxon>Ecdysozoa</taxon>
        <taxon>Arthropoda</taxon>
        <taxon>Hexapoda</taxon>
        <taxon>Insecta</taxon>
        <taxon>Pterygota</taxon>
        <taxon>Neoptera</taxon>
        <taxon>Endopterygota</taxon>
        <taxon>Diptera</taxon>
        <taxon>Brachycera</taxon>
        <taxon>Muscomorpha</taxon>
        <taxon>Ephydroidea</taxon>
        <taxon>Drosophilidae</taxon>
        <taxon>Drosophila</taxon>
        <taxon>Sophophora</taxon>
    </lineage>
</organism>
<evidence type="ECO:0000313" key="15">
    <source>
        <dbReference type="Proteomes" id="UP001652680"/>
    </source>
</evidence>
<gene>
    <name evidence="16" type="primary">LOC108052479</name>
    <name evidence="14" type="synonym">108052479</name>
</gene>
<evidence type="ECO:0000256" key="13">
    <source>
        <dbReference type="SAM" id="Phobius"/>
    </source>
</evidence>
<keyword evidence="8 12" id="KW-0406">Ion transport</keyword>
<evidence type="ECO:0000313" key="14">
    <source>
        <dbReference type="EnsemblMetazoa" id="XP_016990350.1"/>
    </source>
</evidence>
<dbReference type="GO" id="GO:0015280">
    <property type="term" value="F:ligand-gated sodium channel activity"/>
    <property type="evidence" value="ECO:0007669"/>
    <property type="project" value="TreeGrafter"/>
</dbReference>
<keyword evidence="3 12" id="KW-0813">Transport</keyword>
<keyword evidence="11 12" id="KW-0407">Ion channel</keyword>
<accession>A0A6P4FIN4</accession>
<evidence type="ECO:0000256" key="5">
    <source>
        <dbReference type="ARBA" id="ARBA00022692"/>
    </source>
</evidence>
<sequence length="447" mass="51400">MLHGNHSVCSMEHKNQRLDKLIFSVIIVASYMYIIEYTFKGLYWTFVIIVSGWSMITIFILLKNRYETDSTSIGVSTSYSRWTNTFPSIGICLSKARITDDFTDAVNKRFPGGKQPYTYVRTLYDYLFINPNNLYIKPDHCKELNSTCGVDILEMRRELFPTSCRDFLDKIYFAGKLLPDCEKIFKFHELEMGYCFLANNLMDYESTEKMPLLYSSLDKYRNLRLVLKSGLVYRYDLYVHSPEDLPYFNAVTYAINEEPMIHSFNVEEIHNHDGVIYEPVSQRLCKFPSESSIKGLPYSFSICMSLIRSEIEMKICNCTLFSHKDFSAMNYCGVKEISCLETGKLAEKVKNYVGNNIVCLPSCVEQQISPVGSREKRSKIDETEGHVVEIEIASPPAARYYRTVTQTKLDLIVGIGSVIGLFFGASLLNLLEIISFFFKKFKTMVVG</sequence>
<keyword evidence="4 12" id="KW-0894">Sodium channel</keyword>
<keyword evidence="6 13" id="KW-1133">Transmembrane helix</keyword>
<reference evidence="16" key="2">
    <citation type="submission" date="2025-04" db="UniProtKB">
        <authorList>
            <consortium name="RefSeq"/>
        </authorList>
    </citation>
    <scope>IDENTIFICATION</scope>
</reference>
<evidence type="ECO:0000256" key="7">
    <source>
        <dbReference type="ARBA" id="ARBA00023053"/>
    </source>
</evidence>
<evidence type="ECO:0000256" key="4">
    <source>
        <dbReference type="ARBA" id="ARBA00022461"/>
    </source>
</evidence>